<dbReference type="Pfam" id="PF16124">
    <property type="entry name" value="RecQ_Zn_bind"/>
    <property type="match status" value="1"/>
</dbReference>
<gene>
    <name evidence="15" type="ORF">DES52_11477</name>
</gene>
<evidence type="ECO:0000256" key="8">
    <source>
        <dbReference type="ARBA" id="ARBA00023235"/>
    </source>
</evidence>
<evidence type="ECO:0000259" key="13">
    <source>
        <dbReference type="PROSITE" id="PS51192"/>
    </source>
</evidence>
<dbReference type="InterPro" id="IPR032284">
    <property type="entry name" value="RecQ_Zn-bd"/>
</dbReference>
<dbReference type="InterPro" id="IPR011545">
    <property type="entry name" value="DEAD/DEAH_box_helicase_dom"/>
</dbReference>
<dbReference type="GO" id="GO:0005737">
    <property type="term" value="C:cytoplasm"/>
    <property type="evidence" value="ECO:0007669"/>
    <property type="project" value="TreeGrafter"/>
</dbReference>
<evidence type="ECO:0000256" key="11">
    <source>
        <dbReference type="ARBA" id="ARBA00044535"/>
    </source>
</evidence>
<dbReference type="GO" id="GO:0006310">
    <property type="term" value="P:DNA recombination"/>
    <property type="evidence" value="ECO:0007669"/>
    <property type="project" value="InterPro"/>
</dbReference>
<comment type="catalytic activity">
    <reaction evidence="9">
        <text>Couples ATP hydrolysis with the unwinding of duplex DNA by translocating in the 3'-5' direction.</text>
        <dbReference type="EC" id="5.6.2.4"/>
    </reaction>
</comment>
<dbReference type="SUPFAM" id="SSF46785">
    <property type="entry name" value="Winged helix' DNA-binding domain"/>
    <property type="match status" value="1"/>
</dbReference>
<dbReference type="NCBIfam" id="TIGR00614">
    <property type="entry name" value="recQ_fam"/>
    <property type="match status" value="1"/>
</dbReference>
<keyword evidence="5 15" id="KW-0347">Helicase</keyword>
<comment type="caution">
    <text evidence="15">The sequence shown here is derived from an EMBL/GenBank/DDBJ whole genome shotgun (WGS) entry which is preliminary data.</text>
</comment>
<name>A0A318S1S3_9DEIO</name>
<dbReference type="GO" id="GO:0046872">
    <property type="term" value="F:metal ion binding"/>
    <property type="evidence" value="ECO:0007669"/>
    <property type="project" value="UniProtKB-KW"/>
</dbReference>
<dbReference type="GO" id="GO:0043138">
    <property type="term" value="F:3'-5' DNA helicase activity"/>
    <property type="evidence" value="ECO:0007669"/>
    <property type="project" value="UniProtKB-EC"/>
</dbReference>
<dbReference type="InterPro" id="IPR014001">
    <property type="entry name" value="Helicase_ATP-bd"/>
</dbReference>
<dbReference type="GO" id="GO:0016787">
    <property type="term" value="F:hydrolase activity"/>
    <property type="evidence" value="ECO:0007669"/>
    <property type="project" value="UniProtKB-KW"/>
</dbReference>
<dbReference type="GO" id="GO:0003677">
    <property type="term" value="F:DNA binding"/>
    <property type="evidence" value="ECO:0007669"/>
    <property type="project" value="UniProtKB-KW"/>
</dbReference>
<dbReference type="Proteomes" id="UP000248326">
    <property type="component" value="Unassembled WGS sequence"/>
</dbReference>
<dbReference type="InterPro" id="IPR002464">
    <property type="entry name" value="DNA/RNA_helicase_DEAH_CS"/>
</dbReference>
<dbReference type="GO" id="GO:0009378">
    <property type="term" value="F:four-way junction helicase activity"/>
    <property type="evidence" value="ECO:0007669"/>
    <property type="project" value="TreeGrafter"/>
</dbReference>
<dbReference type="SUPFAM" id="SSF52540">
    <property type="entry name" value="P-loop containing nucleoside triphosphate hydrolases"/>
    <property type="match status" value="1"/>
</dbReference>
<dbReference type="Pfam" id="PF00270">
    <property type="entry name" value="DEAD"/>
    <property type="match status" value="1"/>
</dbReference>
<keyword evidence="16" id="KW-1185">Reference proteome</keyword>
<dbReference type="CDD" id="cd18794">
    <property type="entry name" value="SF2_C_RecQ"/>
    <property type="match status" value="1"/>
</dbReference>
<organism evidence="15 16">
    <name type="scientific">Deinococcus yavapaiensis KR-236</name>
    <dbReference type="NCBI Taxonomy" id="694435"/>
    <lineage>
        <taxon>Bacteria</taxon>
        <taxon>Thermotogati</taxon>
        <taxon>Deinococcota</taxon>
        <taxon>Deinococci</taxon>
        <taxon>Deinococcales</taxon>
        <taxon>Deinococcaceae</taxon>
        <taxon>Deinococcus</taxon>
    </lineage>
</organism>
<reference evidence="15 16" key="1">
    <citation type="submission" date="2018-06" db="EMBL/GenBank/DDBJ databases">
        <title>Genomic Encyclopedia of Type Strains, Phase IV (KMG-IV): sequencing the most valuable type-strain genomes for metagenomic binning, comparative biology and taxonomic classification.</title>
        <authorList>
            <person name="Goeker M."/>
        </authorList>
    </citation>
    <scope>NUCLEOTIDE SEQUENCE [LARGE SCALE GENOMIC DNA]</scope>
    <source>
        <strain evidence="15 16">DSM 18048</strain>
    </source>
</reference>
<keyword evidence="2" id="KW-0479">Metal-binding</keyword>
<dbReference type="PROSITE" id="PS51194">
    <property type="entry name" value="HELICASE_CTER"/>
    <property type="match status" value="1"/>
</dbReference>
<dbReference type="InterPro" id="IPR027417">
    <property type="entry name" value="P-loop_NTPase"/>
</dbReference>
<keyword evidence="8" id="KW-0413">Isomerase</keyword>
<dbReference type="PROSITE" id="PS00690">
    <property type="entry name" value="DEAH_ATP_HELICASE"/>
    <property type="match status" value="1"/>
</dbReference>
<evidence type="ECO:0000256" key="10">
    <source>
        <dbReference type="ARBA" id="ARBA00034808"/>
    </source>
</evidence>
<dbReference type="GO" id="GO:0043590">
    <property type="term" value="C:bacterial nucleoid"/>
    <property type="evidence" value="ECO:0007669"/>
    <property type="project" value="TreeGrafter"/>
</dbReference>
<keyword evidence="7" id="KW-0238">DNA-binding</keyword>
<feature type="domain" description="Helicase C-terminal" evidence="14">
    <location>
        <begin position="230"/>
        <end position="388"/>
    </location>
</feature>
<evidence type="ECO:0000256" key="7">
    <source>
        <dbReference type="ARBA" id="ARBA00023125"/>
    </source>
</evidence>
<dbReference type="PANTHER" id="PTHR13710">
    <property type="entry name" value="DNA HELICASE RECQ FAMILY MEMBER"/>
    <property type="match status" value="1"/>
</dbReference>
<dbReference type="AlphaFoldDB" id="A0A318S1S3"/>
<dbReference type="EMBL" id="QJSX01000014">
    <property type="protein sequence ID" value="PYE51876.1"/>
    <property type="molecule type" value="Genomic_DNA"/>
</dbReference>
<accession>A0A318S1S3</accession>
<dbReference type="SMART" id="SM00490">
    <property type="entry name" value="HELICc"/>
    <property type="match status" value="1"/>
</dbReference>
<evidence type="ECO:0000256" key="3">
    <source>
        <dbReference type="ARBA" id="ARBA00022741"/>
    </source>
</evidence>
<dbReference type="RefSeq" id="WP_110887903.1">
    <property type="nucleotide sequence ID" value="NZ_QJSX01000014.1"/>
</dbReference>
<evidence type="ECO:0000256" key="1">
    <source>
        <dbReference type="ARBA" id="ARBA00005446"/>
    </source>
</evidence>
<dbReference type="InterPro" id="IPR001650">
    <property type="entry name" value="Helicase_C-like"/>
</dbReference>
<evidence type="ECO:0000313" key="15">
    <source>
        <dbReference type="EMBL" id="PYE51876.1"/>
    </source>
</evidence>
<evidence type="ECO:0000259" key="14">
    <source>
        <dbReference type="PROSITE" id="PS51194"/>
    </source>
</evidence>
<evidence type="ECO:0000256" key="5">
    <source>
        <dbReference type="ARBA" id="ARBA00022806"/>
    </source>
</evidence>
<dbReference type="GO" id="GO:0006281">
    <property type="term" value="P:DNA repair"/>
    <property type="evidence" value="ECO:0007669"/>
    <property type="project" value="TreeGrafter"/>
</dbReference>
<dbReference type="Gene3D" id="3.40.50.300">
    <property type="entry name" value="P-loop containing nucleotide triphosphate hydrolases"/>
    <property type="match status" value="2"/>
</dbReference>
<evidence type="ECO:0000256" key="12">
    <source>
        <dbReference type="ARBA" id="ARBA00044550"/>
    </source>
</evidence>
<evidence type="ECO:0000256" key="9">
    <source>
        <dbReference type="ARBA" id="ARBA00034617"/>
    </source>
</evidence>
<dbReference type="CDD" id="cd17920">
    <property type="entry name" value="DEXHc_RecQ"/>
    <property type="match status" value="1"/>
</dbReference>
<dbReference type="Pfam" id="PF00271">
    <property type="entry name" value="Helicase_C"/>
    <property type="match status" value="1"/>
</dbReference>
<evidence type="ECO:0000256" key="4">
    <source>
        <dbReference type="ARBA" id="ARBA00022801"/>
    </source>
</evidence>
<dbReference type="OrthoDB" id="9763310at2"/>
<dbReference type="GO" id="GO:0005524">
    <property type="term" value="F:ATP binding"/>
    <property type="evidence" value="ECO:0007669"/>
    <property type="project" value="UniProtKB-KW"/>
</dbReference>
<dbReference type="SMART" id="SM00487">
    <property type="entry name" value="DEXDc"/>
    <property type="match status" value="1"/>
</dbReference>
<proteinExistence type="inferred from homology"/>
<keyword evidence="6" id="KW-0067">ATP-binding</keyword>
<keyword evidence="4" id="KW-0378">Hydrolase</keyword>
<protein>
    <recommendedName>
        <fullName evidence="11">ATP-dependent DNA helicase RecQ</fullName>
        <ecNumber evidence="10">5.6.2.4</ecNumber>
    </recommendedName>
    <alternativeName>
        <fullName evidence="12">DNA 3'-5' helicase RecQ</fullName>
    </alternativeName>
</protein>
<feature type="domain" description="Helicase ATP-binding" evidence="13">
    <location>
        <begin position="35"/>
        <end position="206"/>
    </location>
</feature>
<dbReference type="InterPro" id="IPR004589">
    <property type="entry name" value="DNA_helicase_ATP-dep_RecQ"/>
</dbReference>
<evidence type="ECO:0000256" key="6">
    <source>
        <dbReference type="ARBA" id="ARBA00022840"/>
    </source>
</evidence>
<dbReference type="GO" id="GO:0030894">
    <property type="term" value="C:replisome"/>
    <property type="evidence" value="ECO:0007669"/>
    <property type="project" value="TreeGrafter"/>
</dbReference>
<dbReference type="InterPro" id="IPR036390">
    <property type="entry name" value="WH_DNA-bd_sf"/>
</dbReference>
<comment type="similarity">
    <text evidence="1">Belongs to the helicase family. RecQ subfamily.</text>
</comment>
<sequence>MTDSLTPLQARRAARRLARQVFGYRNLRAGQEDAIKSVLEGHDTLAVMPTGSGKSAIYQIAALSLDGPTIVVSPLIALQRDQVDSLQELQEDGSSAALLNSTLSASERAQALRAFQAGELEFLFLAPEQLTNDETVACLRASNPSLFVVDEAHCVSEWGFDFRPDYLRLGAAIEALGHPRVLALTATAAPPVRAEIVERLGMIEPRVIVSGFDRPNLTLCVTEFEQDALRRDAVLKFVQGAEKPGLVYAATRKKAEELAEALSSRGLRSAAYHAGMKAADRDAVQRGFMADAFDVIVATTAFGMGIDKPNVRFVAHADLPGSLDAYYQEIGRAGRDGELATVHLFFTHADTKLRKFFASGGLLAADDLQHLLSILEDEGRPVAPSRLSEETSFSQTKLTSALTRLEEVGAIRFTEDGAVEVLEGVESTEAAQAASTAQHARKEYERSRLEMMRAYAGTRGCRRAFLLGYFGEAFEPPCDRCDTCRSGRRVEADENAEFGVGERVRHKTLGEGQVTLVESGKVTVLFDEHGYQALALKFVRDNELLEVLDASNEAV</sequence>
<dbReference type="PANTHER" id="PTHR13710:SF105">
    <property type="entry name" value="ATP-DEPENDENT DNA HELICASE Q1"/>
    <property type="match status" value="1"/>
</dbReference>
<keyword evidence="3" id="KW-0547">Nucleotide-binding</keyword>
<evidence type="ECO:0000313" key="16">
    <source>
        <dbReference type="Proteomes" id="UP000248326"/>
    </source>
</evidence>
<evidence type="ECO:0000256" key="2">
    <source>
        <dbReference type="ARBA" id="ARBA00022723"/>
    </source>
</evidence>
<dbReference type="EC" id="5.6.2.4" evidence="10"/>
<dbReference type="PROSITE" id="PS51192">
    <property type="entry name" value="HELICASE_ATP_BIND_1"/>
    <property type="match status" value="1"/>
</dbReference>